<feature type="region of interest" description="Disordered" evidence="1">
    <location>
        <begin position="23"/>
        <end position="58"/>
    </location>
</feature>
<comment type="caution">
    <text evidence="2">The sequence shown here is derived from an EMBL/GenBank/DDBJ whole genome shotgun (WGS) entry which is preliminary data.</text>
</comment>
<gene>
    <name evidence="2" type="ORF">HNP46_006561</name>
</gene>
<dbReference type="AlphaFoldDB" id="A0A7W7KRJ3"/>
<organism evidence="2 3">
    <name type="scientific">Pseudomonas nitroreducens</name>
    <dbReference type="NCBI Taxonomy" id="46680"/>
    <lineage>
        <taxon>Bacteria</taxon>
        <taxon>Pseudomonadati</taxon>
        <taxon>Pseudomonadota</taxon>
        <taxon>Gammaproteobacteria</taxon>
        <taxon>Pseudomonadales</taxon>
        <taxon>Pseudomonadaceae</taxon>
        <taxon>Pseudomonas</taxon>
    </lineage>
</organism>
<dbReference type="EMBL" id="JACHLI010000044">
    <property type="protein sequence ID" value="MBB4867642.1"/>
    <property type="molecule type" value="Genomic_DNA"/>
</dbReference>
<evidence type="ECO:0008006" key="4">
    <source>
        <dbReference type="Google" id="ProtNLM"/>
    </source>
</evidence>
<reference evidence="2 3" key="1">
    <citation type="submission" date="2020-08" db="EMBL/GenBank/DDBJ databases">
        <title>Functional genomics of gut bacteria from endangered species of beetles.</title>
        <authorList>
            <person name="Carlos-Shanley C."/>
        </authorList>
    </citation>
    <scope>NUCLEOTIDE SEQUENCE [LARGE SCALE GENOMIC DNA]</scope>
    <source>
        <strain evidence="2 3">S00179</strain>
    </source>
</reference>
<evidence type="ECO:0000256" key="1">
    <source>
        <dbReference type="SAM" id="MobiDB-lite"/>
    </source>
</evidence>
<dbReference type="RefSeq" id="WP_184597383.1">
    <property type="nucleotide sequence ID" value="NZ_JACHLI010000044.1"/>
</dbReference>
<protein>
    <recommendedName>
        <fullName evidence="4">Transposase</fullName>
    </recommendedName>
</protein>
<accession>A0A7W7KRJ3</accession>
<evidence type="ECO:0000313" key="2">
    <source>
        <dbReference type="EMBL" id="MBB4867642.1"/>
    </source>
</evidence>
<evidence type="ECO:0000313" key="3">
    <source>
        <dbReference type="Proteomes" id="UP000566995"/>
    </source>
</evidence>
<proteinExistence type="predicted"/>
<name>A0A7W7KRJ3_PSENT</name>
<dbReference type="Proteomes" id="UP000566995">
    <property type="component" value="Unassembled WGS sequence"/>
</dbReference>
<sequence>MSKTKRYSPKFKRESIELSRRLQIPRSSGHSFHEHSATDSTVMRPPDQAGSHVAFIHA</sequence>